<evidence type="ECO:0000313" key="1">
    <source>
        <dbReference type="EMBL" id="OCS88939.1"/>
    </source>
</evidence>
<keyword evidence="2" id="KW-1185">Reference proteome</keyword>
<dbReference type="RefSeq" id="WP_066465518.1">
    <property type="nucleotide sequence ID" value="NZ_MATO01000049.1"/>
</dbReference>
<dbReference type="EMBL" id="MATO01000049">
    <property type="protein sequence ID" value="OCS88939.1"/>
    <property type="molecule type" value="Genomic_DNA"/>
</dbReference>
<evidence type="ECO:0000313" key="2">
    <source>
        <dbReference type="Proteomes" id="UP000093482"/>
    </source>
</evidence>
<dbReference type="AlphaFoldDB" id="A0A1C0YPD9"/>
<organism evidence="1 2">
    <name type="scientific">Caryophanon latum</name>
    <dbReference type="NCBI Taxonomy" id="33977"/>
    <lineage>
        <taxon>Bacteria</taxon>
        <taxon>Bacillati</taxon>
        <taxon>Bacillota</taxon>
        <taxon>Bacilli</taxon>
        <taxon>Bacillales</taxon>
        <taxon>Caryophanaceae</taxon>
        <taxon>Caryophanon</taxon>
    </lineage>
</organism>
<comment type="caution">
    <text evidence="1">The sequence shown here is derived from an EMBL/GenBank/DDBJ whole genome shotgun (WGS) entry which is preliminary data.</text>
</comment>
<protein>
    <submittedName>
        <fullName evidence="1">Uncharacterized protein</fullName>
    </submittedName>
</protein>
<dbReference type="Proteomes" id="UP000093482">
    <property type="component" value="Unassembled WGS sequence"/>
</dbReference>
<reference evidence="1 2" key="1">
    <citation type="submission" date="2016-07" db="EMBL/GenBank/DDBJ databases">
        <title>Caryophanon latum genome sequencing.</title>
        <authorList>
            <person name="Verma A."/>
            <person name="Pal Y."/>
            <person name="Krishnamurthi S."/>
        </authorList>
    </citation>
    <scope>NUCLEOTIDE SEQUENCE [LARGE SCALE GENOMIC DNA]</scope>
    <source>
        <strain evidence="1 2">DSM 14151</strain>
    </source>
</reference>
<dbReference type="OrthoDB" id="2453913at2"/>
<accession>A0A1C0YPD9</accession>
<name>A0A1C0YPD9_9BACL</name>
<sequence>MQKTKGRTLHYTEDLRFIRLAEKEQLEDLRVLCTYAEYCIGVQQVGIDQDEAAAFKENLHSITIRQDKRYTQLDELIARNFKALRKEETEDDSFVVYGKRVRALESGLRTLRLFLTEVVDTLTNTSGEHTRVADRLGYFEKRSMELEAEMLLLQEETAKFY</sequence>
<gene>
    <name evidence="1" type="ORF">A6K76_13385</name>
</gene>
<proteinExistence type="predicted"/>